<reference evidence="2" key="1">
    <citation type="submission" date="2016-11" db="EMBL/GenBank/DDBJ databases">
        <authorList>
            <person name="Varghese N."/>
            <person name="Submissions S."/>
        </authorList>
    </citation>
    <scope>NUCLEOTIDE SEQUENCE [LARGE SCALE GENOMIC DNA]</scope>
    <source>
        <strain evidence="2">DSM 2635</strain>
    </source>
</reference>
<dbReference type="Proteomes" id="UP000243255">
    <property type="component" value="Unassembled WGS sequence"/>
</dbReference>
<dbReference type="Pfam" id="PF12732">
    <property type="entry name" value="YtxH"/>
    <property type="match status" value="1"/>
</dbReference>
<evidence type="ECO:0000313" key="2">
    <source>
        <dbReference type="Proteomes" id="UP000243255"/>
    </source>
</evidence>
<protein>
    <submittedName>
        <fullName evidence="1">YtxH-like protein</fullName>
    </submittedName>
</protein>
<name>A0A1M5L5G2_9FIRM</name>
<sequence length="94" mass="10803">MSSKKGRFLFWGLILGFIGGLFLAPKKGSELRKDTKDKLDEVKENPKEVLRETYVEIKDKLSNLVDDTCYDENIDISEDEIIISKTFDDEGENK</sequence>
<organism evidence="1 2">
    <name type="scientific">Asaccharospora irregularis DSM 2635</name>
    <dbReference type="NCBI Taxonomy" id="1121321"/>
    <lineage>
        <taxon>Bacteria</taxon>
        <taxon>Bacillati</taxon>
        <taxon>Bacillota</taxon>
        <taxon>Clostridia</taxon>
        <taxon>Peptostreptococcales</taxon>
        <taxon>Peptostreptococcaceae</taxon>
        <taxon>Asaccharospora</taxon>
    </lineage>
</organism>
<evidence type="ECO:0000313" key="1">
    <source>
        <dbReference type="EMBL" id="SHG60248.1"/>
    </source>
</evidence>
<dbReference type="EMBL" id="FQWX01000004">
    <property type="protein sequence ID" value="SHG60248.1"/>
    <property type="molecule type" value="Genomic_DNA"/>
</dbReference>
<keyword evidence="2" id="KW-1185">Reference proteome</keyword>
<proteinExistence type="predicted"/>
<gene>
    <name evidence="1" type="ORF">SAMN04488530_1046</name>
</gene>
<dbReference type="InterPro" id="IPR024623">
    <property type="entry name" value="YtxH"/>
</dbReference>
<dbReference type="OrthoDB" id="1757720at2"/>
<dbReference type="AlphaFoldDB" id="A0A1M5L5G2"/>
<dbReference type="RefSeq" id="WP_073124079.1">
    <property type="nucleotide sequence ID" value="NZ_BAABCH010000006.1"/>
</dbReference>
<dbReference type="STRING" id="1121321.SAMN04488530_1046"/>
<accession>A0A1M5L5G2</accession>